<dbReference type="Proteomes" id="UP001156881">
    <property type="component" value="Unassembled WGS sequence"/>
</dbReference>
<sequence>MTEVRAAHLSTDEPLSVRRPPASLADVSLHPFRRGLLFLAALSLPVIGCALADRFHGNASDPAQVAAVLRTPPRSGTAANPSSAMTLRFAPAKFGQSLSTR</sequence>
<accession>A0A7W6AIS8</accession>
<gene>
    <name evidence="1" type="ORF">GCM10007884_19470</name>
    <name evidence="2" type="ORF">GGR33_001167</name>
</gene>
<reference evidence="2 3" key="3">
    <citation type="submission" date="2020-08" db="EMBL/GenBank/DDBJ databases">
        <title>Genomic Encyclopedia of Type Strains, Phase IV (KMG-IV): sequencing the most valuable type-strain genomes for metagenomic binning, comparative biology and taxonomic classification.</title>
        <authorList>
            <person name="Goeker M."/>
        </authorList>
    </citation>
    <scope>NUCLEOTIDE SEQUENCE [LARGE SCALE GENOMIC DNA]</scope>
    <source>
        <strain evidence="2 3">DSM 24105</strain>
    </source>
</reference>
<evidence type="ECO:0000313" key="2">
    <source>
        <dbReference type="EMBL" id="MBB3901681.1"/>
    </source>
</evidence>
<reference evidence="4" key="2">
    <citation type="journal article" date="2019" name="Int. J. Syst. Evol. Microbiol.">
        <title>The Global Catalogue of Microorganisms (GCM) 10K type strain sequencing project: providing services to taxonomists for standard genome sequencing and annotation.</title>
        <authorList>
            <consortium name="The Broad Institute Genomics Platform"/>
            <consortium name="The Broad Institute Genome Sequencing Center for Infectious Disease"/>
            <person name="Wu L."/>
            <person name="Ma J."/>
        </authorList>
    </citation>
    <scope>NUCLEOTIDE SEQUENCE [LARGE SCALE GENOMIC DNA]</scope>
    <source>
        <strain evidence="4">NBRC 107710</strain>
    </source>
</reference>
<keyword evidence="4" id="KW-1185">Reference proteome</keyword>
<reference evidence="1" key="1">
    <citation type="journal article" date="2014" name="Int. J. Syst. Evol. Microbiol.">
        <title>Complete genome of a new Firmicutes species belonging to the dominant human colonic microbiota ('Ruminococcus bicirculans') reveals two chromosomes and a selective capacity to utilize plant glucans.</title>
        <authorList>
            <consortium name="NISC Comparative Sequencing Program"/>
            <person name="Wegmann U."/>
            <person name="Louis P."/>
            <person name="Goesmann A."/>
            <person name="Henrissat B."/>
            <person name="Duncan S.H."/>
            <person name="Flint H.J."/>
        </authorList>
    </citation>
    <scope>NUCLEOTIDE SEQUENCE</scope>
    <source>
        <strain evidence="1">NBRC 107710</strain>
    </source>
</reference>
<dbReference type="AlphaFoldDB" id="A0A7W6AIS8"/>
<evidence type="ECO:0000313" key="3">
    <source>
        <dbReference type="Proteomes" id="UP000517759"/>
    </source>
</evidence>
<dbReference type="EMBL" id="JACIDN010000002">
    <property type="protein sequence ID" value="MBB3901681.1"/>
    <property type="molecule type" value="Genomic_DNA"/>
</dbReference>
<proteinExistence type="predicted"/>
<evidence type="ECO:0000313" key="4">
    <source>
        <dbReference type="Proteomes" id="UP001156881"/>
    </source>
</evidence>
<evidence type="ECO:0000313" key="1">
    <source>
        <dbReference type="EMBL" id="GLS43961.1"/>
    </source>
</evidence>
<name>A0A7W6AIS8_9HYPH</name>
<protein>
    <submittedName>
        <fullName evidence="2">Uncharacterized protein</fullName>
    </submittedName>
</protein>
<reference evidence="1" key="4">
    <citation type="submission" date="2023-01" db="EMBL/GenBank/DDBJ databases">
        <title>Draft genome sequence of Methylobacterium brachythecii strain NBRC 107710.</title>
        <authorList>
            <person name="Sun Q."/>
            <person name="Mori K."/>
        </authorList>
    </citation>
    <scope>NUCLEOTIDE SEQUENCE</scope>
    <source>
        <strain evidence="1">NBRC 107710</strain>
    </source>
</reference>
<dbReference type="RefSeq" id="WP_284211277.1">
    <property type="nucleotide sequence ID" value="NZ_BSPG01000008.1"/>
</dbReference>
<comment type="caution">
    <text evidence="2">The sequence shown here is derived from an EMBL/GenBank/DDBJ whole genome shotgun (WGS) entry which is preliminary data.</text>
</comment>
<dbReference type="Proteomes" id="UP000517759">
    <property type="component" value="Unassembled WGS sequence"/>
</dbReference>
<organism evidence="2 3">
    <name type="scientific">Methylobacterium brachythecii</name>
    <dbReference type="NCBI Taxonomy" id="1176177"/>
    <lineage>
        <taxon>Bacteria</taxon>
        <taxon>Pseudomonadati</taxon>
        <taxon>Pseudomonadota</taxon>
        <taxon>Alphaproteobacteria</taxon>
        <taxon>Hyphomicrobiales</taxon>
        <taxon>Methylobacteriaceae</taxon>
        <taxon>Methylobacterium</taxon>
    </lineage>
</organism>
<dbReference type="EMBL" id="BSPG01000008">
    <property type="protein sequence ID" value="GLS43961.1"/>
    <property type="molecule type" value="Genomic_DNA"/>
</dbReference>